<evidence type="ECO:0000313" key="2">
    <source>
        <dbReference type="Proteomes" id="UP001206595"/>
    </source>
</evidence>
<comment type="caution">
    <text evidence="1">The sequence shown here is derived from an EMBL/GenBank/DDBJ whole genome shotgun (WGS) entry which is preliminary data.</text>
</comment>
<dbReference type="AlphaFoldDB" id="A0AAD5E6C1"/>
<reference evidence="1" key="1">
    <citation type="submission" date="2021-06" db="EMBL/GenBank/DDBJ databases">
        <authorList>
            <consortium name="DOE Joint Genome Institute"/>
            <person name="Mondo S.J."/>
            <person name="Amses K.R."/>
            <person name="Simmons D.R."/>
            <person name="Longcore J.E."/>
            <person name="Seto K."/>
            <person name="Alves G.H."/>
            <person name="Bonds A.E."/>
            <person name="Quandt C.A."/>
            <person name="Davis W.J."/>
            <person name="Chang Y."/>
            <person name="Letcher P.M."/>
            <person name="Powell M.J."/>
            <person name="Kuo A."/>
            <person name="Labutti K."/>
            <person name="Pangilinan J."/>
            <person name="Andreopoulos W."/>
            <person name="Tritt A."/>
            <person name="Riley R."/>
            <person name="Hundley H."/>
            <person name="Johnson J."/>
            <person name="Lipzen A."/>
            <person name="Barry K."/>
            <person name="Berbee M.L."/>
            <person name="Buchler N.E."/>
            <person name="Grigoriev I.V."/>
            <person name="Spatafora J.W."/>
            <person name="Stajich J.E."/>
            <person name="James T.Y."/>
        </authorList>
    </citation>
    <scope>NUCLEOTIDE SEQUENCE</scope>
    <source>
        <strain evidence="1">AG</strain>
    </source>
</reference>
<accession>A0AAD5E6C1</accession>
<keyword evidence="2" id="KW-1185">Reference proteome</keyword>
<sequence length="1234" mass="140796">MNILLKSDVEGVLEHVATNNHSGDPDQISHTVISLLAQEVEHTRQRLDGVSFEQELHKVLFRAWQQNTGSYRPYAKFHHRNGLKTIEYYQLLNKFNLWQQLAVTVYTLPPELAIDILETLGGICLKDDSDNAYIAIYLIVCANLPVRQRIEKCETTIMTFLQRSFNAYISSALLTLLKSLIVGMTTATASSDVTKPIPDILQNLLNQLMKASANNDSMQTPHSQPWQKLFWMRLRQLIDSSKDCRLMDIHKICEEELQKLQTTYKNKQCISLTKQDFTKFRDNSSTDPAKEHQIANKHLASFILIYKKIAMNCPFDNFVIDAIPGSTNENGVTTKTYSQRHPFSFHAESHSTLGHCVEECLYRIRNHLPGWKSFLELAVDYQDVVFSYIEPGSQIWHEICTAIASEKLYWKFFERLVYIIKIHLQTDDLIESDEIQALCEVFMAVFNSITDLEERFNFRNQVHYSSRNEDSESLYILFETFSVWSRSTLLAYENELKIVCNQIVEVSETGEVDETSEHHTDRLIIEKLCTISVVMPYSVVSHLVMNCIRNRGQTTAIGHILQMSGGICSLITGPDNSTLLIDVLSSDEVIRMLETPTSRRNYVDLVCQWAKLSTATQPHTNGQALLDLVPYYQFCLIPELSKAITSTSVRAAALPAFIQLISITLGMHFEEGNQDRDSMKSGFDAVQLQNNQGGHARKYYAADLLKRLNWVQILAYLAMLLSTRAHNLDKPSSDKDTLHVHMKFVDWEACIFALEALVTISEDYINERDQKPKRSKETLLTLTDMAGSIDTLIDKSSCFCWDLQLRLYPFFSNVAQGLASDTPSMTLPNHLKEFLEGFGGPIVYYDGGSDESNKWTQLMMACKSTSYIHSTVIKKLSSSTIYTTGKLHPDRSVHFATGMYQALLPSRTMSVLSEYKRLLIDFLGKLFDLPNIPEMVRNYDYDSEYMNRMVKDLEHEDLRALHSIMYSKLLLSTSTLLSNQSDNSEGNTSAASAKDSNDNHVTYFVASIMRVIQSLRNWSDILADNRLQVAELQRQPFSDYLRQVMPELHNLPPEPSFQSRSEDKLGHNGTDALDDAINMYIAMSNEQQDVQMTAHQPRELMFPPYSPTMVSYVNLSVITLNLLAHAKALLKDEKLRETIWILMSHIIEGICNDPQRKRLIQAARKAGKATIKNWKKRTDDHKYIVKCRPLLSPDQQALTRDTLTVLDSEQERQVISDKLDLSGSSNAKAPSYYF</sequence>
<name>A0AAD5E6C1_UMBRA</name>
<dbReference type="EMBL" id="MU620939">
    <property type="protein sequence ID" value="KAI8577584.1"/>
    <property type="molecule type" value="Genomic_DNA"/>
</dbReference>
<dbReference type="GeneID" id="75916077"/>
<dbReference type="Proteomes" id="UP001206595">
    <property type="component" value="Unassembled WGS sequence"/>
</dbReference>
<reference evidence="1" key="2">
    <citation type="journal article" date="2022" name="Proc. Natl. Acad. Sci. U.S.A.">
        <title>Diploid-dominant life cycles characterize the early evolution of Fungi.</title>
        <authorList>
            <person name="Amses K.R."/>
            <person name="Simmons D.R."/>
            <person name="Longcore J.E."/>
            <person name="Mondo S.J."/>
            <person name="Seto K."/>
            <person name="Jeronimo G.H."/>
            <person name="Bonds A.E."/>
            <person name="Quandt C.A."/>
            <person name="Davis W.J."/>
            <person name="Chang Y."/>
            <person name="Federici B.A."/>
            <person name="Kuo A."/>
            <person name="LaButti K."/>
            <person name="Pangilinan J."/>
            <person name="Andreopoulos W."/>
            <person name="Tritt A."/>
            <person name="Riley R."/>
            <person name="Hundley H."/>
            <person name="Johnson J."/>
            <person name="Lipzen A."/>
            <person name="Barry K."/>
            <person name="Lang B.F."/>
            <person name="Cuomo C.A."/>
            <person name="Buchler N.E."/>
            <person name="Grigoriev I.V."/>
            <person name="Spatafora J.W."/>
            <person name="Stajich J.E."/>
            <person name="James T.Y."/>
        </authorList>
    </citation>
    <scope>NUCLEOTIDE SEQUENCE</scope>
    <source>
        <strain evidence="1">AG</strain>
    </source>
</reference>
<proteinExistence type="predicted"/>
<gene>
    <name evidence="1" type="ORF">K450DRAFT_251522</name>
</gene>
<protein>
    <submittedName>
        <fullName evidence="1">Uncharacterized protein</fullName>
    </submittedName>
</protein>
<dbReference type="RefSeq" id="XP_051442588.1">
    <property type="nucleotide sequence ID" value="XM_051590734.1"/>
</dbReference>
<evidence type="ECO:0000313" key="1">
    <source>
        <dbReference type="EMBL" id="KAI8577584.1"/>
    </source>
</evidence>
<organism evidence="1 2">
    <name type="scientific">Umbelopsis ramanniana AG</name>
    <dbReference type="NCBI Taxonomy" id="1314678"/>
    <lineage>
        <taxon>Eukaryota</taxon>
        <taxon>Fungi</taxon>
        <taxon>Fungi incertae sedis</taxon>
        <taxon>Mucoromycota</taxon>
        <taxon>Mucoromycotina</taxon>
        <taxon>Umbelopsidomycetes</taxon>
        <taxon>Umbelopsidales</taxon>
        <taxon>Umbelopsidaceae</taxon>
        <taxon>Umbelopsis</taxon>
    </lineage>
</organism>